<feature type="transmembrane region" description="Helical" evidence="2">
    <location>
        <begin position="68"/>
        <end position="91"/>
    </location>
</feature>
<dbReference type="AlphaFoldDB" id="A0AAD7ALA8"/>
<dbReference type="InterPro" id="IPR051412">
    <property type="entry name" value="Formin_Homology_Diaphanous_sf"/>
</dbReference>
<keyword evidence="2" id="KW-0472">Membrane</keyword>
<sequence>MFSAIFESSASAFPIPAVFWAVASAISLSITSISLESSSLEKTALAMGVKPTYVYTIPSPTVLAQENIGLFSSFLLVLSVTIIILASGSWIRSPRLGARLKREATPPPPPPPPPPAPLGPNAADINDGEEHGPEENGGGHGDDPHVEDGGVDESKDDDGLATAAAPAPEDPSPPPGGVDEEDDDGDAVAAVTQGGLPWLFLLLLISLAASRTPAITVKVDGAVPNPAPRSPLSSVTIPGLLERLDDVVTCKASSSIPQLLAKPRIPPSPLDNIQARVALELDPPVPVVAPQQVSAVPIVAAVHVAAAIAVHVPAAVAVPSPAPTIRQVAFVAWRKTFALFALIPGLFLLGGISRLLLPLGSRSRRTENEALENEPPPLTPRMVPLPPSPPMTPRHVPLPLSLPTTPRRHRPPPVPPSSPISPRRQRPLAPLPFRDAATENICDNMVSLVKDKTARRIACKAEEKENVGRDASRERRRRVSAVQREIWRRLYELRAGDGEKT</sequence>
<feature type="region of interest" description="Disordered" evidence="1">
    <location>
        <begin position="367"/>
        <end position="428"/>
    </location>
</feature>
<feature type="compositionally biased region" description="Pro residues" evidence="1">
    <location>
        <begin position="374"/>
        <end position="392"/>
    </location>
</feature>
<evidence type="ECO:0000256" key="1">
    <source>
        <dbReference type="SAM" id="MobiDB-lite"/>
    </source>
</evidence>
<keyword evidence="2" id="KW-0812">Transmembrane</keyword>
<feature type="transmembrane region" description="Helical" evidence="2">
    <location>
        <begin position="337"/>
        <end position="357"/>
    </location>
</feature>
<keyword evidence="2" id="KW-1133">Transmembrane helix</keyword>
<feature type="transmembrane region" description="Helical" evidence="2">
    <location>
        <begin position="12"/>
        <end position="35"/>
    </location>
</feature>
<feature type="compositionally biased region" description="Low complexity" evidence="1">
    <location>
        <begin position="393"/>
        <end position="405"/>
    </location>
</feature>
<evidence type="ECO:0000313" key="3">
    <source>
        <dbReference type="EMBL" id="KAJ7361473.1"/>
    </source>
</evidence>
<evidence type="ECO:0000313" key="4">
    <source>
        <dbReference type="Proteomes" id="UP001218218"/>
    </source>
</evidence>
<organism evidence="3 4">
    <name type="scientific">Mycena albidolilacea</name>
    <dbReference type="NCBI Taxonomy" id="1033008"/>
    <lineage>
        <taxon>Eukaryota</taxon>
        <taxon>Fungi</taxon>
        <taxon>Dikarya</taxon>
        <taxon>Basidiomycota</taxon>
        <taxon>Agaricomycotina</taxon>
        <taxon>Agaricomycetes</taxon>
        <taxon>Agaricomycetidae</taxon>
        <taxon>Agaricales</taxon>
        <taxon>Marasmiineae</taxon>
        <taxon>Mycenaceae</taxon>
        <taxon>Mycena</taxon>
    </lineage>
</organism>
<dbReference type="EMBL" id="JARIHO010000005">
    <property type="protein sequence ID" value="KAJ7361473.1"/>
    <property type="molecule type" value="Genomic_DNA"/>
</dbReference>
<dbReference type="PANTHER" id="PTHR45691">
    <property type="entry name" value="PROTEIN DIAPHANOUS"/>
    <property type="match status" value="1"/>
</dbReference>
<dbReference type="GO" id="GO:0030041">
    <property type="term" value="P:actin filament polymerization"/>
    <property type="evidence" value="ECO:0007669"/>
    <property type="project" value="TreeGrafter"/>
</dbReference>
<comment type="caution">
    <text evidence="3">The sequence shown here is derived from an EMBL/GenBank/DDBJ whole genome shotgun (WGS) entry which is preliminary data.</text>
</comment>
<keyword evidence="4" id="KW-1185">Reference proteome</keyword>
<dbReference type="GO" id="GO:0005884">
    <property type="term" value="C:actin filament"/>
    <property type="evidence" value="ECO:0007669"/>
    <property type="project" value="TreeGrafter"/>
</dbReference>
<gene>
    <name evidence="3" type="ORF">DFH08DRAFT_800772</name>
</gene>
<evidence type="ECO:0000256" key="2">
    <source>
        <dbReference type="SAM" id="Phobius"/>
    </source>
</evidence>
<feature type="compositionally biased region" description="Pro residues" evidence="1">
    <location>
        <begin position="105"/>
        <end position="118"/>
    </location>
</feature>
<reference evidence="3" key="1">
    <citation type="submission" date="2023-03" db="EMBL/GenBank/DDBJ databases">
        <title>Massive genome expansion in bonnet fungi (Mycena s.s.) driven by repeated elements and novel gene families across ecological guilds.</title>
        <authorList>
            <consortium name="Lawrence Berkeley National Laboratory"/>
            <person name="Harder C.B."/>
            <person name="Miyauchi S."/>
            <person name="Viragh M."/>
            <person name="Kuo A."/>
            <person name="Thoen E."/>
            <person name="Andreopoulos B."/>
            <person name="Lu D."/>
            <person name="Skrede I."/>
            <person name="Drula E."/>
            <person name="Henrissat B."/>
            <person name="Morin E."/>
            <person name="Kohler A."/>
            <person name="Barry K."/>
            <person name="LaButti K."/>
            <person name="Morin E."/>
            <person name="Salamov A."/>
            <person name="Lipzen A."/>
            <person name="Mereny Z."/>
            <person name="Hegedus B."/>
            <person name="Baldrian P."/>
            <person name="Stursova M."/>
            <person name="Weitz H."/>
            <person name="Taylor A."/>
            <person name="Grigoriev I.V."/>
            <person name="Nagy L.G."/>
            <person name="Martin F."/>
            <person name="Kauserud H."/>
        </authorList>
    </citation>
    <scope>NUCLEOTIDE SEQUENCE</scope>
    <source>
        <strain evidence="3">CBHHK002</strain>
    </source>
</reference>
<feature type="region of interest" description="Disordered" evidence="1">
    <location>
        <begin position="100"/>
        <end position="184"/>
    </location>
</feature>
<name>A0AAD7ALA8_9AGAR</name>
<dbReference type="PANTHER" id="PTHR45691:SF6">
    <property type="entry name" value="PROTEIN DIAPHANOUS"/>
    <property type="match status" value="1"/>
</dbReference>
<protein>
    <submittedName>
        <fullName evidence="3">Uncharacterized protein</fullName>
    </submittedName>
</protein>
<proteinExistence type="predicted"/>
<dbReference type="Proteomes" id="UP001218218">
    <property type="component" value="Unassembled WGS sequence"/>
</dbReference>
<accession>A0AAD7ALA8</accession>